<comment type="similarity">
    <text evidence="1">Belongs to the thioredoxin family.</text>
</comment>
<keyword evidence="5" id="KW-1185">Reference proteome</keyword>
<dbReference type="PANTHER" id="PTHR12452">
    <property type="entry name" value="42-9-9 PROTEIN-RELATED"/>
    <property type="match status" value="1"/>
</dbReference>
<dbReference type="OrthoDB" id="78947at2759"/>
<dbReference type="Gene3D" id="3.40.30.10">
    <property type="entry name" value="Glutaredoxin"/>
    <property type="match status" value="1"/>
</dbReference>
<dbReference type="InterPro" id="IPR045108">
    <property type="entry name" value="TXNDC17-like"/>
</dbReference>
<evidence type="ECO:0000313" key="5">
    <source>
        <dbReference type="Proteomes" id="UP000053766"/>
    </source>
</evidence>
<dbReference type="InterPro" id="IPR036249">
    <property type="entry name" value="Thioredoxin-like_sf"/>
</dbReference>
<feature type="domain" description="Thioredoxin" evidence="3">
    <location>
        <begin position="6"/>
        <end position="122"/>
    </location>
</feature>
<accession>A0A0D8XV50</accession>
<dbReference type="STRING" id="29172.A0A0D8XV50"/>
<dbReference type="Proteomes" id="UP000053766">
    <property type="component" value="Unassembled WGS sequence"/>
</dbReference>
<evidence type="ECO:0000313" key="4">
    <source>
        <dbReference type="EMBL" id="KJH46236.1"/>
    </source>
</evidence>
<evidence type="ECO:0000256" key="2">
    <source>
        <dbReference type="ARBA" id="ARBA00016949"/>
    </source>
</evidence>
<sequence length="125" mass="14210">MLEVTVNGYNELQKVISTMNGRVFILFTGSKVNGKSWCPDCVEAEPVVDSVIKDETFKSLNATFITCFVGAREYWKDPACPFRTDPSLKLTCIPTLLEMNRKHKRIVETQLKNIGIVKDFFVDDD</sequence>
<protein>
    <recommendedName>
        <fullName evidence="2">Thioredoxin domain-containing protein 17</fullName>
    </recommendedName>
</protein>
<evidence type="ECO:0000256" key="1">
    <source>
        <dbReference type="ARBA" id="ARBA00008987"/>
    </source>
</evidence>
<evidence type="ECO:0000259" key="3">
    <source>
        <dbReference type="Pfam" id="PF06110"/>
    </source>
</evidence>
<dbReference type="Pfam" id="PF06110">
    <property type="entry name" value="TXD17-like_Trx"/>
    <property type="match status" value="1"/>
</dbReference>
<proteinExistence type="inferred from homology"/>
<dbReference type="GO" id="GO:0005829">
    <property type="term" value="C:cytosol"/>
    <property type="evidence" value="ECO:0007669"/>
    <property type="project" value="TreeGrafter"/>
</dbReference>
<dbReference type="InterPro" id="IPR010357">
    <property type="entry name" value="TXNDC17_dom"/>
</dbReference>
<reference evidence="5" key="2">
    <citation type="journal article" date="2016" name="Sci. Rep.">
        <title>Dictyocaulus viviparus genome, variome and transcriptome elucidate lungworm biology and support future intervention.</title>
        <authorList>
            <person name="McNulty S.N."/>
            <person name="Strube C."/>
            <person name="Rosa B.A."/>
            <person name="Martin J.C."/>
            <person name="Tyagi R."/>
            <person name="Choi Y.J."/>
            <person name="Wang Q."/>
            <person name="Hallsworth Pepin K."/>
            <person name="Zhang X."/>
            <person name="Ozersky P."/>
            <person name="Wilson R.K."/>
            <person name="Sternberg P.W."/>
            <person name="Gasser R.B."/>
            <person name="Mitreva M."/>
        </authorList>
    </citation>
    <scope>NUCLEOTIDE SEQUENCE [LARGE SCALE GENOMIC DNA]</scope>
    <source>
        <strain evidence="5">HannoverDv2000</strain>
    </source>
</reference>
<organism evidence="4 5">
    <name type="scientific">Dictyocaulus viviparus</name>
    <name type="common">Bovine lungworm</name>
    <dbReference type="NCBI Taxonomy" id="29172"/>
    <lineage>
        <taxon>Eukaryota</taxon>
        <taxon>Metazoa</taxon>
        <taxon>Ecdysozoa</taxon>
        <taxon>Nematoda</taxon>
        <taxon>Chromadorea</taxon>
        <taxon>Rhabditida</taxon>
        <taxon>Rhabditina</taxon>
        <taxon>Rhabditomorpha</taxon>
        <taxon>Strongyloidea</taxon>
        <taxon>Metastrongylidae</taxon>
        <taxon>Dictyocaulus</taxon>
    </lineage>
</organism>
<reference evidence="4 5" key="1">
    <citation type="submission" date="2013-11" db="EMBL/GenBank/DDBJ databases">
        <title>Draft genome of the bovine lungworm Dictyocaulus viviparus.</title>
        <authorList>
            <person name="Mitreva M."/>
        </authorList>
    </citation>
    <scope>NUCLEOTIDE SEQUENCE [LARGE SCALE GENOMIC DNA]</scope>
    <source>
        <strain evidence="4 5">HannoverDv2000</strain>
    </source>
</reference>
<dbReference type="SUPFAM" id="SSF52833">
    <property type="entry name" value="Thioredoxin-like"/>
    <property type="match status" value="1"/>
</dbReference>
<dbReference type="EMBL" id="KN716363">
    <property type="protein sequence ID" value="KJH46236.1"/>
    <property type="molecule type" value="Genomic_DNA"/>
</dbReference>
<dbReference type="PANTHER" id="PTHR12452:SF0">
    <property type="entry name" value="THIOREDOXIN DOMAIN-CONTAINING PROTEIN 17"/>
    <property type="match status" value="1"/>
</dbReference>
<gene>
    <name evidence="4" type="ORF">DICVIV_07715</name>
</gene>
<name>A0A0D8XV50_DICVI</name>
<dbReference type="GO" id="GO:0047134">
    <property type="term" value="F:protein-disulfide reductase [NAD(P)H] activity"/>
    <property type="evidence" value="ECO:0007669"/>
    <property type="project" value="InterPro"/>
</dbReference>
<dbReference type="AlphaFoldDB" id="A0A0D8XV50"/>